<dbReference type="RefSeq" id="XP_022577227.1">
    <property type="nucleotide sequence ID" value="XM_022722269.1"/>
</dbReference>
<dbReference type="AlphaFoldDB" id="A0A1L9S6E7"/>
<dbReference type="EMBL" id="KV878357">
    <property type="protein sequence ID" value="OJJ42717.1"/>
    <property type="molecule type" value="Genomic_DNA"/>
</dbReference>
<keyword evidence="5" id="KW-1185">Reference proteome</keyword>
<evidence type="ECO:0000256" key="2">
    <source>
        <dbReference type="SAM" id="Phobius"/>
    </source>
</evidence>
<accession>A0A1L9S6E7</accession>
<dbReference type="GeneID" id="34608734"/>
<proteinExistence type="predicted"/>
<keyword evidence="2" id="KW-0812">Transmembrane</keyword>
<dbReference type="Proteomes" id="UP000184188">
    <property type="component" value="Unassembled WGS sequence"/>
</dbReference>
<evidence type="ECO:0008006" key="6">
    <source>
        <dbReference type="Google" id="ProtNLM"/>
    </source>
</evidence>
<dbReference type="VEuPathDB" id="FungiDB:ASPZODRAFT_1294569"/>
<evidence type="ECO:0000313" key="4">
    <source>
        <dbReference type="EMBL" id="OJJ42717.1"/>
    </source>
</evidence>
<dbReference type="STRING" id="1073090.A0A1L9S6E7"/>
<evidence type="ECO:0000256" key="3">
    <source>
        <dbReference type="SAM" id="SignalP"/>
    </source>
</evidence>
<reference evidence="5" key="1">
    <citation type="journal article" date="2017" name="Genome Biol.">
        <title>Comparative genomics reveals high biological diversity and specific adaptations in the industrially and medically important fungal genus Aspergillus.</title>
        <authorList>
            <person name="de Vries R.P."/>
            <person name="Riley R."/>
            <person name="Wiebenga A."/>
            <person name="Aguilar-Osorio G."/>
            <person name="Amillis S."/>
            <person name="Uchima C.A."/>
            <person name="Anderluh G."/>
            <person name="Asadollahi M."/>
            <person name="Askin M."/>
            <person name="Barry K."/>
            <person name="Battaglia E."/>
            <person name="Bayram O."/>
            <person name="Benocci T."/>
            <person name="Braus-Stromeyer S.A."/>
            <person name="Caldana C."/>
            <person name="Canovas D."/>
            <person name="Cerqueira G.C."/>
            <person name="Chen F."/>
            <person name="Chen W."/>
            <person name="Choi C."/>
            <person name="Clum A."/>
            <person name="Dos Santos R.A."/>
            <person name="Damasio A.R."/>
            <person name="Diallinas G."/>
            <person name="Emri T."/>
            <person name="Fekete E."/>
            <person name="Flipphi M."/>
            <person name="Freyberg S."/>
            <person name="Gallo A."/>
            <person name="Gournas C."/>
            <person name="Habgood R."/>
            <person name="Hainaut M."/>
            <person name="Harispe M.L."/>
            <person name="Henrissat B."/>
            <person name="Hilden K.S."/>
            <person name="Hope R."/>
            <person name="Hossain A."/>
            <person name="Karabika E."/>
            <person name="Karaffa L."/>
            <person name="Karanyi Z."/>
            <person name="Krasevec N."/>
            <person name="Kuo A."/>
            <person name="Kusch H."/>
            <person name="LaButti K."/>
            <person name="Lagendijk E.L."/>
            <person name="Lapidus A."/>
            <person name="Levasseur A."/>
            <person name="Lindquist E."/>
            <person name="Lipzen A."/>
            <person name="Logrieco A.F."/>
            <person name="MacCabe A."/>
            <person name="Maekelae M.R."/>
            <person name="Malavazi I."/>
            <person name="Melin P."/>
            <person name="Meyer V."/>
            <person name="Mielnichuk N."/>
            <person name="Miskei M."/>
            <person name="Molnar A.P."/>
            <person name="Mule G."/>
            <person name="Ngan C.Y."/>
            <person name="Orejas M."/>
            <person name="Orosz E."/>
            <person name="Ouedraogo J.P."/>
            <person name="Overkamp K.M."/>
            <person name="Park H.-S."/>
            <person name="Perrone G."/>
            <person name="Piumi F."/>
            <person name="Punt P.J."/>
            <person name="Ram A.F."/>
            <person name="Ramon A."/>
            <person name="Rauscher S."/>
            <person name="Record E."/>
            <person name="Riano-Pachon D.M."/>
            <person name="Robert V."/>
            <person name="Roehrig J."/>
            <person name="Ruller R."/>
            <person name="Salamov A."/>
            <person name="Salih N.S."/>
            <person name="Samson R.A."/>
            <person name="Sandor E."/>
            <person name="Sanguinetti M."/>
            <person name="Schuetze T."/>
            <person name="Sepcic K."/>
            <person name="Shelest E."/>
            <person name="Sherlock G."/>
            <person name="Sophianopoulou V."/>
            <person name="Squina F.M."/>
            <person name="Sun H."/>
            <person name="Susca A."/>
            <person name="Todd R.B."/>
            <person name="Tsang A."/>
            <person name="Unkles S.E."/>
            <person name="van de Wiele N."/>
            <person name="van Rossen-Uffink D."/>
            <person name="Oliveira J.V."/>
            <person name="Vesth T.C."/>
            <person name="Visser J."/>
            <person name="Yu J.-H."/>
            <person name="Zhou M."/>
            <person name="Andersen M.R."/>
            <person name="Archer D.B."/>
            <person name="Baker S.E."/>
            <person name="Benoit I."/>
            <person name="Brakhage A.A."/>
            <person name="Braus G.H."/>
            <person name="Fischer R."/>
            <person name="Frisvad J.C."/>
            <person name="Goldman G.H."/>
            <person name="Houbraken J."/>
            <person name="Oakley B."/>
            <person name="Pocsi I."/>
            <person name="Scazzocchio C."/>
            <person name="Seiboth B."/>
            <person name="vanKuyk P.A."/>
            <person name="Wortman J."/>
            <person name="Dyer P.S."/>
            <person name="Grigoriev I.V."/>
        </authorList>
    </citation>
    <scope>NUCLEOTIDE SEQUENCE [LARGE SCALE GENOMIC DNA]</scope>
    <source>
        <strain evidence="5">CBS 506.65</strain>
    </source>
</reference>
<evidence type="ECO:0000256" key="1">
    <source>
        <dbReference type="SAM" id="MobiDB-lite"/>
    </source>
</evidence>
<gene>
    <name evidence="4" type="ORF">ASPZODRAFT_1294569</name>
</gene>
<organism evidence="4 5">
    <name type="scientific">Penicilliopsis zonata CBS 506.65</name>
    <dbReference type="NCBI Taxonomy" id="1073090"/>
    <lineage>
        <taxon>Eukaryota</taxon>
        <taxon>Fungi</taxon>
        <taxon>Dikarya</taxon>
        <taxon>Ascomycota</taxon>
        <taxon>Pezizomycotina</taxon>
        <taxon>Eurotiomycetes</taxon>
        <taxon>Eurotiomycetidae</taxon>
        <taxon>Eurotiales</taxon>
        <taxon>Aspergillaceae</taxon>
        <taxon>Penicilliopsis</taxon>
    </lineage>
</organism>
<evidence type="ECO:0000313" key="5">
    <source>
        <dbReference type="Proteomes" id="UP000184188"/>
    </source>
</evidence>
<sequence length="275" mass="28896">MTRIFVLLTALAATATASQCYYPDGTVATDDVPCTSEEYSACCGPTTACLDNHYCVNLEEPWMLNAGSCTDVNWESSNCASQCTFNNTRDEGVAIYLYERTDTSYEYCCSGIMNDGDNGTTCVSGSTFRLDSGTVIIGVAALANYTTTSTNATATTTVTASSTATGTSSASTSSLDCSVAAADGSKSTSHDVAIGAGVGVPLGVIALLVTTWAFWERGQRKKLEMNFRVQPGQMNEYDSYKNSVPGELPSQPVRPQLSEIGGRPLSEIGVTPGGK</sequence>
<protein>
    <recommendedName>
        <fullName evidence="6">Mid2 domain-containing protein</fullName>
    </recommendedName>
</protein>
<keyword evidence="3" id="KW-0732">Signal</keyword>
<feature type="signal peptide" evidence="3">
    <location>
        <begin position="1"/>
        <end position="17"/>
    </location>
</feature>
<name>A0A1L9S6E7_9EURO</name>
<keyword evidence="2" id="KW-0472">Membrane</keyword>
<keyword evidence="2" id="KW-1133">Transmembrane helix</keyword>
<dbReference type="OrthoDB" id="5215637at2759"/>
<feature type="transmembrane region" description="Helical" evidence="2">
    <location>
        <begin position="192"/>
        <end position="215"/>
    </location>
</feature>
<feature type="chain" id="PRO_5012792790" description="Mid2 domain-containing protein" evidence="3">
    <location>
        <begin position="18"/>
        <end position="275"/>
    </location>
</feature>
<feature type="region of interest" description="Disordered" evidence="1">
    <location>
        <begin position="238"/>
        <end position="275"/>
    </location>
</feature>